<dbReference type="AlphaFoldDB" id="A0A672NSK9"/>
<name>A0A672NSK9_SINGR</name>
<dbReference type="Pfam" id="PF11771">
    <property type="entry name" value="DUF3314"/>
    <property type="match status" value="1"/>
</dbReference>
<dbReference type="InParanoid" id="A0A672NSK9"/>
<protein>
    <submittedName>
        <fullName evidence="2">Uncharacterized protein</fullName>
    </submittedName>
</protein>
<dbReference type="Proteomes" id="UP000472262">
    <property type="component" value="Unassembled WGS sequence"/>
</dbReference>
<keyword evidence="3" id="KW-1185">Reference proteome</keyword>
<reference evidence="2" key="1">
    <citation type="submission" date="2025-08" db="UniProtKB">
        <authorList>
            <consortium name="Ensembl"/>
        </authorList>
    </citation>
    <scope>IDENTIFICATION</scope>
</reference>
<evidence type="ECO:0000256" key="1">
    <source>
        <dbReference type="SAM" id="MobiDB-lite"/>
    </source>
</evidence>
<dbReference type="PANTHER" id="PTHR36292:SF1">
    <property type="entry name" value="UPF0575 PROTEIN C19ORF67"/>
    <property type="match status" value="1"/>
</dbReference>
<feature type="region of interest" description="Disordered" evidence="1">
    <location>
        <begin position="1"/>
        <end position="27"/>
    </location>
</feature>
<dbReference type="Ensembl" id="ENSSGRT00000057902.1">
    <property type="protein sequence ID" value="ENSSGRP00000054195.1"/>
    <property type="gene ID" value="ENSSGRG00000028519.1"/>
</dbReference>
<sequence length="183" mass="20956">MAPSFGDERCFSAEGAENSSSCQDKRRMDEKISPIEKQLKYLLNKKKNIYIFLSNIYSAHLTPFFTLEESDPLSISHFSIGQCQIDNMKLSISRYCCPTPFLASAIDKQVGHPIIAFGPHEMIGRTFYVLIDFSCSQKSMEWRPRSVMRGVSQLKVRKILHPVRIREGWMKKSLPLKSNLSTC</sequence>
<evidence type="ECO:0000313" key="3">
    <source>
        <dbReference type="Proteomes" id="UP000472262"/>
    </source>
</evidence>
<reference evidence="2" key="2">
    <citation type="submission" date="2025-09" db="UniProtKB">
        <authorList>
            <consortium name="Ensembl"/>
        </authorList>
    </citation>
    <scope>IDENTIFICATION</scope>
</reference>
<dbReference type="InterPro" id="IPR021748">
    <property type="entry name" value="DUF3314"/>
</dbReference>
<evidence type="ECO:0000313" key="2">
    <source>
        <dbReference type="Ensembl" id="ENSSGRP00000054195.1"/>
    </source>
</evidence>
<accession>A0A672NSK9</accession>
<organism evidence="2 3">
    <name type="scientific">Sinocyclocheilus grahami</name>
    <name type="common">Dianchi golden-line fish</name>
    <name type="synonym">Barbus grahami</name>
    <dbReference type="NCBI Taxonomy" id="75366"/>
    <lineage>
        <taxon>Eukaryota</taxon>
        <taxon>Metazoa</taxon>
        <taxon>Chordata</taxon>
        <taxon>Craniata</taxon>
        <taxon>Vertebrata</taxon>
        <taxon>Euteleostomi</taxon>
        <taxon>Actinopterygii</taxon>
        <taxon>Neopterygii</taxon>
        <taxon>Teleostei</taxon>
        <taxon>Ostariophysi</taxon>
        <taxon>Cypriniformes</taxon>
        <taxon>Cyprinidae</taxon>
        <taxon>Cyprininae</taxon>
        <taxon>Sinocyclocheilus</taxon>
    </lineage>
</organism>
<feature type="compositionally biased region" description="Basic and acidic residues" evidence="1">
    <location>
        <begin position="1"/>
        <end position="11"/>
    </location>
</feature>
<dbReference type="PANTHER" id="PTHR36292">
    <property type="entry name" value="UPF0575 PROTEIN C19ORF67"/>
    <property type="match status" value="1"/>
</dbReference>
<proteinExistence type="predicted"/>